<accession>A0ABQ6M7J8</accession>
<evidence type="ECO:0000259" key="2">
    <source>
        <dbReference type="PROSITE" id="PS51279"/>
    </source>
</evidence>
<feature type="domain" description="BCNT-C" evidence="2">
    <location>
        <begin position="154"/>
        <end position="232"/>
    </location>
</feature>
<evidence type="ECO:0000256" key="1">
    <source>
        <dbReference type="SAM" id="MobiDB-lite"/>
    </source>
</evidence>
<feature type="compositionally biased region" description="Acidic residues" evidence="1">
    <location>
        <begin position="10"/>
        <end position="31"/>
    </location>
</feature>
<comment type="caution">
    <text evidence="3">The sequence shown here is derived from an EMBL/GenBank/DDBJ whole genome shotgun (WGS) entry which is preliminary data.</text>
</comment>
<dbReference type="PANTHER" id="PTHR48407">
    <property type="entry name" value="CRANIOFACIAL DEVELOPMENT PROTEIN 1"/>
    <property type="match status" value="1"/>
</dbReference>
<dbReference type="InterPro" id="IPR011421">
    <property type="entry name" value="BCNT-C"/>
</dbReference>
<dbReference type="PROSITE" id="PS51279">
    <property type="entry name" value="BCNT_C"/>
    <property type="match status" value="1"/>
</dbReference>
<sequence>MPKAAQRTEDESDAEDDDYVYQAPSDDEGEDASAKLEAGETLLVGISEHRRSAIDDMFAEMSGSKPAGDVAAKKKGGKKGKVAKKEKRAKSLLSGIFGSSAAKKLVKNKPLDLSAGREKRELHAVKKVVVEETKKFAGKNITVKKTVLVDKNVKAPPAGLDGLLDDLKGPQKMSTIAKTATDWDNHVEETGMGEELQKATQDGYLVKKDFLNRVDERKFEIEKQARERERLKK</sequence>
<evidence type="ECO:0000313" key="3">
    <source>
        <dbReference type="EMBL" id="GMI21102.1"/>
    </source>
</evidence>
<protein>
    <recommendedName>
        <fullName evidence="2">BCNT-C domain-containing protein</fullName>
    </recommendedName>
</protein>
<dbReference type="Proteomes" id="UP001165060">
    <property type="component" value="Unassembled WGS sequence"/>
</dbReference>
<gene>
    <name evidence="3" type="ORF">TeGR_g14192</name>
</gene>
<keyword evidence="4" id="KW-1185">Reference proteome</keyword>
<proteinExistence type="predicted"/>
<evidence type="ECO:0000313" key="4">
    <source>
        <dbReference type="Proteomes" id="UP001165060"/>
    </source>
</evidence>
<dbReference type="InterPro" id="IPR027124">
    <property type="entry name" value="Swc5/CFDP1/2"/>
</dbReference>
<name>A0ABQ6M7J8_9STRA</name>
<feature type="region of interest" description="Disordered" evidence="1">
    <location>
        <begin position="1"/>
        <end position="34"/>
    </location>
</feature>
<dbReference type="Pfam" id="PF07572">
    <property type="entry name" value="BCNT"/>
    <property type="match status" value="1"/>
</dbReference>
<organism evidence="3 4">
    <name type="scientific">Tetraparma gracilis</name>
    <dbReference type="NCBI Taxonomy" id="2962635"/>
    <lineage>
        <taxon>Eukaryota</taxon>
        <taxon>Sar</taxon>
        <taxon>Stramenopiles</taxon>
        <taxon>Ochrophyta</taxon>
        <taxon>Bolidophyceae</taxon>
        <taxon>Parmales</taxon>
        <taxon>Triparmaceae</taxon>
        <taxon>Tetraparma</taxon>
    </lineage>
</organism>
<feature type="region of interest" description="Disordered" evidence="1">
    <location>
        <begin position="61"/>
        <end position="85"/>
    </location>
</feature>
<reference evidence="3 4" key="1">
    <citation type="journal article" date="2023" name="Commun. Biol.">
        <title>Genome analysis of Parmales, the sister group of diatoms, reveals the evolutionary specialization of diatoms from phago-mixotrophs to photoautotrophs.</title>
        <authorList>
            <person name="Ban H."/>
            <person name="Sato S."/>
            <person name="Yoshikawa S."/>
            <person name="Yamada K."/>
            <person name="Nakamura Y."/>
            <person name="Ichinomiya M."/>
            <person name="Sato N."/>
            <person name="Blanc-Mathieu R."/>
            <person name="Endo H."/>
            <person name="Kuwata A."/>
            <person name="Ogata H."/>
        </authorList>
    </citation>
    <scope>NUCLEOTIDE SEQUENCE [LARGE SCALE GENOMIC DNA]</scope>
</reference>
<feature type="compositionally biased region" description="Basic residues" evidence="1">
    <location>
        <begin position="73"/>
        <end position="85"/>
    </location>
</feature>
<dbReference type="PANTHER" id="PTHR48407:SF1">
    <property type="entry name" value="CRANIOFACIAL DEVELOPMENT PROTEIN 1"/>
    <property type="match status" value="1"/>
</dbReference>
<dbReference type="EMBL" id="BRYB01001231">
    <property type="protein sequence ID" value="GMI21102.1"/>
    <property type="molecule type" value="Genomic_DNA"/>
</dbReference>